<dbReference type="Pfam" id="PF01381">
    <property type="entry name" value="HTH_3"/>
    <property type="match status" value="1"/>
</dbReference>
<protein>
    <submittedName>
        <fullName evidence="4">Addiction module antidote protein, HigA family</fullName>
    </submittedName>
</protein>
<keyword evidence="2" id="KW-0175">Coiled coil</keyword>
<dbReference type="SUPFAM" id="SSF47413">
    <property type="entry name" value="lambda repressor-like DNA-binding domains"/>
    <property type="match status" value="1"/>
</dbReference>
<dbReference type="PROSITE" id="PS50943">
    <property type="entry name" value="HTH_CROC1"/>
    <property type="match status" value="1"/>
</dbReference>
<dbReference type="EMBL" id="CAADFK010000042">
    <property type="protein sequence ID" value="VFK12956.1"/>
    <property type="molecule type" value="Genomic_DNA"/>
</dbReference>
<reference evidence="4" key="1">
    <citation type="submission" date="2019-02" db="EMBL/GenBank/DDBJ databases">
        <authorList>
            <person name="Gruber-Vodicka R. H."/>
            <person name="Seah K. B. B."/>
        </authorList>
    </citation>
    <scope>NUCLEOTIDE SEQUENCE</scope>
    <source>
        <strain evidence="4">BECK_S313</strain>
    </source>
</reference>
<gene>
    <name evidence="4" type="ORF">BECKLPF1236B_GA0070989_10424</name>
</gene>
<organism evidence="4">
    <name type="scientific">Candidatus Kentrum sp. LPFa</name>
    <dbReference type="NCBI Taxonomy" id="2126335"/>
    <lineage>
        <taxon>Bacteria</taxon>
        <taxon>Pseudomonadati</taxon>
        <taxon>Pseudomonadota</taxon>
        <taxon>Gammaproteobacteria</taxon>
        <taxon>Candidatus Kentrum</taxon>
    </lineage>
</organism>
<feature type="coiled-coil region" evidence="2">
    <location>
        <begin position="71"/>
        <end position="98"/>
    </location>
</feature>
<dbReference type="InterPro" id="IPR013430">
    <property type="entry name" value="Toxin_antidote_HigA"/>
</dbReference>
<dbReference type="CDD" id="cd00093">
    <property type="entry name" value="HTH_XRE"/>
    <property type="match status" value="1"/>
</dbReference>
<dbReference type="GO" id="GO:0003677">
    <property type="term" value="F:DNA binding"/>
    <property type="evidence" value="ECO:0007669"/>
    <property type="project" value="UniProtKB-KW"/>
</dbReference>
<evidence type="ECO:0000256" key="2">
    <source>
        <dbReference type="SAM" id="Coils"/>
    </source>
</evidence>
<evidence type="ECO:0000259" key="3">
    <source>
        <dbReference type="PROSITE" id="PS50943"/>
    </source>
</evidence>
<sequence>MTNSYQPDFAIHPGEHLEEILDVSGMTQAELAVRLGIHKKTINEIIRGKASLTSDVALRLGKVFDYPVHLWNNLQRNYDETRARLAEEKRLVRHLDRRPDWLGQIPVKEMIERGWIEHHEAPLAQLDAVLRFFGIASPDQWRTVWETHQVAYRQSRRFEPNAFALSAWLRRGEIEAQAIARNPFDRRLFQSVLDEARALTWEPPEVLQPGLTARCARAGVALVFVPELSGTGVFGCTRWLGGKAIIQLSLRYESNDRFWFTFFHEAGHILEHGRKAIFLEGGGLGGEKEEEANAFARDSLIPPAAYRRFLAEWDGCSLAPLETFAKEIGIASGIVVGRLQHDGLLPCDTGNERKVFYHWADGDSQ</sequence>
<name>A0A450W7D6_9GAMM</name>
<accession>A0A450W7D6</accession>
<evidence type="ECO:0000313" key="4">
    <source>
        <dbReference type="EMBL" id="VFK12956.1"/>
    </source>
</evidence>
<dbReference type="PANTHER" id="PTHR36924:SF1">
    <property type="entry name" value="ANTITOXIN HIGA-1"/>
    <property type="match status" value="1"/>
</dbReference>
<proteinExistence type="predicted"/>
<dbReference type="PANTHER" id="PTHR36924">
    <property type="entry name" value="ANTITOXIN HIGA-1"/>
    <property type="match status" value="1"/>
</dbReference>
<evidence type="ECO:0000256" key="1">
    <source>
        <dbReference type="ARBA" id="ARBA00023125"/>
    </source>
</evidence>
<dbReference type="Gene3D" id="1.10.260.40">
    <property type="entry name" value="lambda repressor-like DNA-binding domains"/>
    <property type="match status" value="1"/>
</dbReference>
<dbReference type="InterPro" id="IPR010982">
    <property type="entry name" value="Lambda_DNA-bd_dom_sf"/>
</dbReference>
<feature type="domain" description="HTH cro/C1-type" evidence="3">
    <location>
        <begin position="17"/>
        <end position="71"/>
    </location>
</feature>
<dbReference type="NCBIfam" id="TIGR02607">
    <property type="entry name" value="antidote_HigA"/>
    <property type="match status" value="1"/>
</dbReference>
<dbReference type="SMART" id="SM00530">
    <property type="entry name" value="HTH_XRE"/>
    <property type="match status" value="1"/>
</dbReference>
<dbReference type="InterPro" id="IPR001387">
    <property type="entry name" value="Cro/C1-type_HTH"/>
</dbReference>
<keyword evidence="1" id="KW-0238">DNA-binding</keyword>
<dbReference type="AlphaFoldDB" id="A0A450W7D6"/>